<feature type="compositionally biased region" description="Pro residues" evidence="1">
    <location>
        <begin position="133"/>
        <end position="154"/>
    </location>
</feature>
<dbReference type="AlphaFoldDB" id="A0A5E4NG76"/>
<evidence type="ECO:0000256" key="1">
    <source>
        <dbReference type="SAM" id="MobiDB-lite"/>
    </source>
</evidence>
<name>A0A5E4NG76_9HEMI</name>
<evidence type="ECO:0000313" key="3">
    <source>
        <dbReference type="Proteomes" id="UP000325440"/>
    </source>
</evidence>
<feature type="compositionally biased region" description="Basic and acidic residues" evidence="1">
    <location>
        <begin position="160"/>
        <end position="175"/>
    </location>
</feature>
<sequence>MDTANVHFIAKSTISVCDDARWFVYHGESESDDTNSSVSTVVSKCPATSSLAGHDGDDRMADDADSSGGKNGCVLDRVLEPFMQLEREFSSSAAIGDDVGLYEKLVAVAEEDRQLPPKPLPRKEVRPPKKKPPPPPPPLPSSQPPLPPPPPYRLPPRLVDFVHKDEPPQHAAAEDDHGDDSVFA</sequence>
<feature type="region of interest" description="Disordered" evidence="1">
    <location>
        <begin position="29"/>
        <end position="71"/>
    </location>
</feature>
<organism evidence="2 3">
    <name type="scientific">Cinara cedri</name>
    <dbReference type="NCBI Taxonomy" id="506608"/>
    <lineage>
        <taxon>Eukaryota</taxon>
        <taxon>Metazoa</taxon>
        <taxon>Ecdysozoa</taxon>
        <taxon>Arthropoda</taxon>
        <taxon>Hexapoda</taxon>
        <taxon>Insecta</taxon>
        <taxon>Pterygota</taxon>
        <taxon>Neoptera</taxon>
        <taxon>Paraneoptera</taxon>
        <taxon>Hemiptera</taxon>
        <taxon>Sternorrhyncha</taxon>
        <taxon>Aphidomorpha</taxon>
        <taxon>Aphidoidea</taxon>
        <taxon>Aphididae</taxon>
        <taxon>Lachninae</taxon>
        <taxon>Cinara</taxon>
    </lineage>
</organism>
<protein>
    <submittedName>
        <fullName evidence="2">Uncharacterized protein</fullName>
    </submittedName>
</protein>
<dbReference type="EMBL" id="CABPRJ010001985">
    <property type="protein sequence ID" value="VVC42720.1"/>
    <property type="molecule type" value="Genomic_DNA"/>
</dbReference>
<evidence type="ECO:0000313" key="2">
    <source>
        <dbReference type="EMBL" id="VVC42720.1"/>
    </source>
</evidence>
<feature type="compositionally biased region" description="Basic and acidic residues" evidence="1">
    <location>
        <begin position="110"/>
        <end position="127"/>
    </location>
</feature>
<keyword evidence="3" id="KW-1185">Reference proteome</keyword>
<feature type="region of interest" description="Disordered" evidence="1">
    <location>
        <begin position="109"/>
        <end position="184"/>
    </location>
</feature>
<accession>A0A5E4NG76</accession>
<proteinExistence type="predicted"/>
<gene>
    <name evidence="2" type="ORF">CINCED_3A015697</name>
</gene>
<dbReference type="OrthoDB" id="10582862at2759"/>
<feature type="compositionally biased region" description="Low complexity" evidence="1">
    <location>
        <begin position="34"/>
        <end position="43"/>
    </location>
</feature>
<reference evidence="2 3" key="1">
    <citation type="submission" date="2019-08" db="EMBL/GenBank/DDBJ databases">
        <authorList>
            <person name="Alioto T."/>
            <person name="Alioto T."/>
            <person name="Gomez Garrido J."/>
        </authorList>
    </citation>
    <scope>NUCLEOTIDE SEQUENCE [LARGE SCALE GENOMIC DNA]</scope>
</reference>
<dbReference type="Proteomes" id="UP000325440">
    <property type="component" value="Unassembled WGS sequence"/>
</dbReference>